<protein>
    <submittedName>
        <fullName evidence="3">S-layer homology domain-containing protein</fullName>
    </submittedName>
</protein>
<proteinExistence type="predicted"/>
<dbReference type="RefSeq" id="WP_141446888.1">
    <property type="nucleotide sequence ID" value="NZ_CP041217.1"/>
</dbReference>
<gene>
    <name evidence="3" type="ORF">FFV09_05760</name>
</gene>
<dbReference type="EMBL" id="CP041217">
    <property type="protein sequence ID" value="QDH20404.1"/>
    <property type="molecule type" value="Genomic_DNA"/>
</dbReference>
<evidence type="ECO:0000313" key="4">
    <source>
        <dbReference type="Proteomes" id="UP000316968"/>
    </source>
</evidence>
<dbReference type="AlphaFoldDB" id="A0A4Y6UTJ5"/>
<evidence type="ECO:0000313" key="3">
    <source>
        <dbReference type="EMBL" id="QDH20404.1"/>
    </source>
</evidence>
<dbReference type="PROSITE" id="PS51272">
    <property type="entry name" value="SLH"/>
    <property type="match status" value="2"/>
</dbReference>
<keyword evidence="1" id="KW-0732">Signal</keyword>
<sequence>MRSHTVTRMLAAAVATGLLLGVTPAYAFSDITDKGQAAIIQSLQDKGLIQGVTADKFAPNAKLTNAQAVQLIVDAIGLDAAKKKTDAPGWFVSVPQTAWYVPALKTALERGVTIDGTWNANANPTRQQFAKLLYLGLLQKGNYAKVSKYTPIADAKQIASKNRVAVEYLLLTKIATLDGKKNFRPTNAITRMEAAQMIYAAERMVNKSYASSGTATVTYKVENVDPEFNKVTLTRTNLPGNGYGLKIRRVDFVSDSEAVVIYEAIDPKPGSANIVYPATAVVYVPVVYDVTVKAQ</sequence>
<keyword evidence="4" id="KW-1185">Reference proteome</keyword>
<name>A0A4Y6UTJ5_SACBS</name>
<dbReference type="Proteomes" id="UP000316968">
    <property type="component" value="Chromosome"/>
</dbReference>
<dbReference type="KEGG" id="saca:FFV09_05760"/>
<organism evidence="3 4">
    <name type="scientific">Saccharibacillus brassicae</name>
    <dbReference type="NCBI Taxonomy" id="2583377"/>
    <lineage>
        <taxon>Bacteria</taxon>
        <taxon>Bacillati</taxon>
        <taxon>Bacillota</taxon>
        <taxon>Bacilli</taxon>
        <taxon>Bacillales</taxon>
        <taxon>Paenibacillaceae</taxon>
        <taxon>Saccharibacillus</taxon>
    </lineage>
</organism>
<dbReference type="Pfam" id="PF00395">
    <property type="entry name" value="SLH"/>
    <property type="match status" value="2"/>
</dbReference>
<dbReference type="InterPro" id="IPR001119">
    <property type="entry name" value="SLH_dom"/>
</dbReference>
<dbReference type="OrthoDB" id="1738667at2"/>
<evidence type="ECO:0000256" key="1">
    <source>
        <dbReference type="SAM" id="SignalP"/>
    </source>
</evidence>
<evidence type="ECO:0000259" key="2">
    <source>
        <dbReference type="PROSITE" id="PS51272"/>
    </source>
</evidence>
<feature type="chain" id="PRO_5021263951" evidence="1">
    <location>
        <begin position="28"/>
        <end position="295"/>
    </location>
</feature>
<reference evidence="3 4" key="1">
    <citation type="submission" date="2019-06" db="EMBL/GenBank/DDBJ databases">
        <title>Saccharibacillus brassicae sp. nov., an endophytic bacterium isolated from Chinese cabbage seeds (Brassica pekinensis).</title>
        <authorList>
            <person name="Jiang L."/>
            <person name="Lee J."/>
            <person name="Kim S.W."/>
        </authorList>
    </citation>
    <scope>NUCLEOTIDE SEQUENCE [LARGE SCALE GENOMIC DNA]</scope>
    <source>
        <strain evidence="4">KCTC 43072 / ATSA2</strain>
    </source>
</reference>
<feature type="domain" description="SLH" evidence="2">
    <location>
        <begin position="22"/>
        <end position="86"/>
    </location>
</feature>
<feature type="signal peptide" evidence="1">
    <location>
        <begin position="1"/>
        <end position="27"/>
    </location>
</feature>
<feature type="domain" description="SLH" evidence="2">
    <location>
        <begin position="139"/>
        <end position="212"/>
    </location>
</feature>
<accession>A0A4Y6UTJ5</accession>